<accession>A0ABN9CL81</accession>
<reference evidence="2" key="1">
    <citation type="submission" date="2023-05" db="EMBL/GenBank/DDBJ databases">
        <authorList>
            <person name="Stuckert A."/>
        </authorList>
    </citation>
    <scope>NUCLEOTIDE SEQUENCE</scope>
</reference>
<dbReference type="EMBL" id="CATNWA010010744">
    <property type="protein sequence ID" value="CAI9560464.1"/>
    <property type="molecule type" value="Genomic_DNA"/>
</dbReference>
<keyword evidence="1" id="KW-0732">Signal</keyword>
<comment type="caution">
    <text evidence="2">The sequence shown here is derived from an EMBL/GenBank/DDBJ whole genome shotgun (WGS) entry which is preliminary data.</text>
</comment>
<gene>
    <name evidence="2" type="ORF">SPARVUS_LOCUS5252129</name>
</gene>
<feature type="chain" id="PRO_5047120552" evidence="1">
    <location>
        <begin position="24"/>
        <end position="46"/>
    </location>
</feature>
<sequence>MSCQSAPGCYMFVLGVALFILRGELPQCTVIKQSCVLANVPSLYTP</sequence>
<feature type="signal peptide" evidence="1">
    <location>
        <begin position="1"/>
        <end position="23"/>
    </location>
</feature>
<evidence type="ECO:0000256" key="1">
    <source>
        <dbReference type="SAM" id="SignalP"/>
    </source>
</evidence>
<dbReference type="Proteomes" id="UP001162483">
    <property type="component" value="Unassembled WGS sequence"/>
</dbReference>
<protein>
    <submittedName>
        <fullName evidence="2">Uncharacterized protein</fullName>
    </submittedName>
</protein>
<evidence type="ECO:0000313" key="2">
    <source>
        <dbReference type="EMBL" id="CAI9560464.1"/>
    </source>
</evidence>
<evidence type="ECO:0000313" key="3">
    <source>
        <dbReference type="Proteomes" id="UP001162483"/>
    </source>
</evidence>
<name>A0ABN9CL81_9NEOB</name>
<organism evidence="2 3">
    <name type="scientific">Staurois parvus</name>
    <dbReference type="NCBI Taxonomy" id="386267"/>
    <lineage>
        <taxon>Eukaryota</taxon>
        <taxon>Metazoa</taxon>
        <taxon>Chordata</taxon>
        <taxon>Craniata</taxon>
        <taxon>Vertebrata</taxon>
        <taxon>Euteleostomi</taxon>
        <taxon>Amphibia</taxon>
        <taxon>Batrachia</taxon>
        <taxon>Anura</taxon>
        <taxon>Neobatrachia</taxon>
        <taxon>Ranoidea</taxon>
        <taxon>Ranidae</taxon>
        <taxon>Staurois</taxon>
    </lineage>
</organism>
<proteinExistence type="predicted"/>
<keyword evidence="3" id="KW-1185">Reference proteome</keyword>